<feature type="transmembrane region" description="Helical" evidence="5">
    <location>
        <begin position="188"/>
        <end position="211"/>
    </location>
</feature>
<keyword evidence="7" id="KW-1185">Reference proteome</keyword>
<feature type="transmembrane region" description="Helical" evidence="5">
    <location>
        <begin position="26"/>
        <end position="49"/>
    </location>
</feature>
<accession>A0A4R7B2F3</accession>
<dbReference type="Pfam" id="PF01226">
    <property type="entry name" value="Form_Nir_trans"/>
    <property type="match status" value="1"/>
</dbReference>
<dbReference type="EMBL" id="SNZP01000009">
    <property type="protein sequence ID" value="TDR77918.1"/>
    <property type="molecule type" value="Genomic_DNA"/>
</dbReference>
<dbReference type="PANTHER" id="PTHR30520:SF8">
    <property type="entry name" value="NITRITE TRANSPORTER NIRC"/>
    <property type="match status" value="1"/>
</dbReference>
<comment type="subcellular location">
    <subcellularLocation>
        <location evidence="1">Membrane</location>
        <topology evidence="1">Multi-pass membrane protein</topology>
    </subcellularLocation>
</comment>
<dbReference type="PANTHER" id="PTHR30520">
    <property type="entry name" value="FORMATE TRANSPORTER-RELATED"/>
    <property type="match status" value="1"/>
</dbReference>
<dbReference type="AlphaFoldDB" id="A0A4R7B2F3"/>
<sequence length="275" mass="29786">MAASNPLPYVVAESARKRQVMNSSPLRYFLSAVMAGGLIAVVLIVSLLLGQALHLAGSPMYYAASAGFFGTALCTIIVSKTELFTSNVMYMAVGLLSRRVSWKELGKSWFLVYAGNFTGALLLALMYAQTGALSHLPANHLLFDVIGHKVHADSWAIFWKGALCNWIICLAVWVPLRLSNDMAKLAMTMLLVFVFFFSGYEHSIANMAFFSLSWFASAGVTPDWADTLHNLIPATLGNIAGGAIGVAALNFYLERDTLEEVGHSLSKQEAALAHS</sequence>
<feature type="transmembrane region" description="Helical" evidence="5">
    <location>
        <begin position="157"/>
        <end position="176"/>
    </location>
</feature>
<keyword evidence="3 5" id="KW-1133">Transmembrane helix</keyword>
<name>A0A4R7B2F3_9NEIS</name>
<dbReference type="InterPro" id="IPR023271">
    <property type="entry name" value="Aquaporin-like"/>
</dbReference>
<evidence type="ECO:0000313" key="6">
    <source>
        <dbReference type="EMBL" id="TDR77918.1"/>
    </source>
</evidence>
<feature type="transmembrane region" description="Helical" evidence="5">
    <location>
        <begin position="108"/>
        <end position="128"/>
    </location>
</feature>
<dbReference type="GO" id="GO:0015499">
    <property type="term" value="F:formate transmembrane transporter activity"/>
    <property type="evidence" value="ECO:0007669"/>
    <property type="project" value="TreeGrafter"/>
</dbReference>
<evidence type="ECO:0000256" key="4">
    <source>
        <dbReference type="ARBA" id="ARBA00023136"/>
    </source>
</evidence>
<protein>
    <submittedName>
        <fullName evidence="6">Nitrite transporter NirC</fullName>
    </submittedName>
</protein>
<gene>
    <name evidence="6" type="ORF">DFP86_109165</name>
</gene>
<dbReference type="RefSeq" id="WP_133681659.1">
    <property type="nucleotide sequence ID" value="NZ_SNZP01000009.1"/>
</dbReference>
<feature type="transmembrane region" description="Helical" evidence="5">
    <location>
        <begin position="61"/>
        <end position="79"/>
    </location>
</feature>
<organism evidence="6 7">
    <name type="scientific">Paludibacterium purpuratum</name>
    <dbReference type="NCBI Taxonomy" id="1144873"/>
    <lineage>
        <taxon>Bacteria</taxon>
        <taxon>Pseudomonadati</taxon>
        <taxon>Pseudomonadota</taxon>
        <taxon>Betaproteobacteria</taxon>
        <taxon>Neisseriales</taxon>
        <taxon>Chromobacteriaceae</taxon>
        <taxon>Paludibacterium</taxon>
    </lineage>
</organism>
<evidence type="ECO:0000256" key="5">
    <source>
        <dbReference type="SAM" id="Phobius"/>
    </source>
</evidence>
<comment type="caution">
    <text evidence="6">The sequence shown here is derived from an EMBL/GenBank/DDBJ whole genome shotgun (WGS) entry which is preliminary data.</text>
</comment>
<keyword evidence="2 5" id="KW-0812">Transmembrane</keyword>
<evidence type="ECO:0000256" key="2">
    <source>
        <dbReference type="ARBA" id="ARBA00022692"/>
    </source>
</evidence>
<reference evidence="6 7" key="1">
    <citation type="submission" date="2019-03" db="EMBL/GenBank/DDBJ databases">
        <title>Genomic Encyclopedia of Type Strains, Phase III (KMG-III): the genomes of soil and plant-associated and newly described type strains.</title>
        <authorList>
            <person name="Whitman W."/>
        </authorList>
    </citation>
    <scope>NUCLEOTIDE SEQUENCE [LARGE SCALE GENOMIC DNA]</scope>
    <source>
        <strain evidence="6 7">CECT 8976</strain>
    </source>
</reference>
<evidence type="ECO:0000256" key="3">
    <source>
        <dbReference type="ARBA" id="ARBA00022989"/>
    </source>
</evidence>
<dbReference type="OrthoDB" id="9786493at2"/>
<feature type="transmembrane region" description="Helical" evidence="5">
    <location>
        <begin position="231"/>
        <end position="253"/>
    </location>
</feature>
<dbReference type="Gene3D" id="1.20.1080.10">
    <property type="entry name" value="Glycerol uptake facilitator protein"/>
    <property type="match status" value="1"/>
</dbReference>
<dbReference type="GO" id="GO:0005886">
    <property type="term" value="C:plasma membrane"/>
    <property type="evidence" value="ECO:0007669"/>
    <property type="project" value="TreeGrafter"/>
</dbReference>
<dbReference type="Proteomes" id="UP000295611">
    <property type="component" value="Unassembled WGS sequence"/>
</dbReference>
<proteinExistence type="predicted"/>
<keyword evidence="4 5" id="KW-0472">Membrane</keyword>
<evidence type="ECO:0000256" key="1">
    <source>
        <dbReference type="ARBA" id="ARBA00004141"/>
    </source>
</evidence>
<dbReference type="InterPro" id="IPR000292">
    <property type="entry name" value="For/NO2_transpt"/>
</dbReference>
<evidence type="ECO:0000313" key="7">
    <source>
        <dbReference type="Proteomes" id="UP000295611"/>
    </source>
</evidence>